<protein>
    <submittedName>
        <fullName evidence="1">Uncharacterized protein</fullName>
    </submittedName>
</protein>
<organism evidence="1">
    <name type="scientific">Candidatus Moduliflexus flocculans</name>
    <dbReference type="NCBI Taxonomy" id="1499966"/>
    <lineage>
        <taxon>Bacteria</taxon>
        <taxon>Candidatus Moduliflexota</taxon>
        <taxon>Candidatus Moduliflexia</taxon>
        <taxon>Candidatus Moduliflexales</taxon>
        <taxon>Candidatus Moduliflexaceae</taxon>
    </lineage>
</organism>
<dbReference type="Proteomes" id="UP000030700">
    <property type="component" value="Unassembled WGS sequence"/>
</dbReference>
<keyword evidence="2" id="KW-1185">Reference proteome</keyword>
<dbReference type="InterPro" id="IPR045706">
    <property type="entry name" value="DUF6062"/>
</dbReference>
<evidence type="ECO:0000313" key="1">
    <source>
        <dbReference type="EMBL" id="GAK54078.1"/>
    </source>
</evidence>
<sequence length="239" mass="26827">MKDYVPHLGDVAVLEACAQPGCPICRLKNESERKYLVLVLHDYVDAPDLREEFCQAWGYCHAHAWGLSTLERGNLLTVAIMYQDVLERETKPVLERQNAAALTGGGLRRLFGKKEQDAPAGFIPPHTPCPACRLGELVETNAINILLSGLAKQEARMRQTLRASDGLCLAHLQKALLLGKDAAVREYLLSQAKAQLAEILAELKEFARKHDYRFQHEEIGEERRCWQRAITLITGSQNQ</sequence>
<dbReference type="Pfam" id="PF19538">
    <property type="entry name" value="DUF6062"/>
    <property type="match status" value="1"/>
</dbReference>
<evidence type="ECO:0000313" key="2">
    <source>
        <dbReference type="Proteomes" id="UP000030700"/>
    </source>
</evidence>
<proteinExistence type="predicted"/>
<dbReference type="HOGENOM" id="CLU_098564_0_0_0"/>
<dbReference type="EMBL" id="DF820460">
    <property type="protein sequence ID" value="GAK54078.1"/>
    <property type="molecule type" value="Genomic_DNA"/>
</dbReference>
<dbReference type="AlphaFoldDB" id="A0A081BRP7"/>
<accession>A0A081BRP7</accession>
<dbReference type="STRING" id="1499966.U14_05355"/>
<reference evidence="1" key="1">
    <citation type="journal article" date="2015" name="PeerJ">
        <title>First genomic representation of candidate bacterial phylum KSB3 points to enhanced environmental sensing as a trigger of wastewater bulking.</title>
        <authorList>
            <person name="Sekiguchi Y."/>
            <person name="Ohashi A."/>
            <person name="Parks D.H."/>
            <person name="Yamauchi T."/>
            <person name="Tyson G.W."/>
            <person name="Hugenholtz P."/>
        </authorList>
    </citation>
    <scope>NUCLEOTIDE SEQUENCE [LARGE SCALE GENOMIC DNA]</scope>
</reference>
<gene>
    <name evidence="1" type="ORF">U14_05355</name>
</gene>
<name>A0A081BRP7_9BACT</name>